<evidence type="ECO:0000256" key="2">
    <source>
        <dbReference type="ARBA" id="ARBA00022692"/>
    </source>
</evidence>
<dbReference type="GO" id="GO:0016020">
    <property type="term" value="C:membrane"/>
    <property type="evidence" value="ECO:0007669"/>
    <property type="project" value="UniProtKB-SubCell"/>
</dbReference>
<dbReference type="AlphaFoldDB" id="A0A518G696"/>
<feature type="transmembrane region" description="Helical" evidence="5">
    <location>
        <begin position="246"/>
        <end position="262"/>
    </location>
</feature>
<dbReference type="KEGG" id="ahel:Q31a_24250"/>
<accession>A0A518G696</accession>
<feature type="transmembrane region" description="Helical" evidence="5">
    <location>
        <begin position="269"/>
        <end position="287"/>
    </location>
</feature>
<gene>
    <name evidence="7" type="ORF">Q31a_24250</name>
</gene>
<sequence>MPFLVLTLCLALGVWSVIALVRGSVFLSTALFLVSTSCLPAEFFAVDAASLTWTLDRFWFLLLAAQVAIQWYRGELVLNRLENVDVTIGLFALWLVARTMTQPLGAVLPGQPPTLMHLINGYLIPFALYAALRTARLDVAKLKPALYLLIAMGCYLSLTAFLESAKLWSFVFPHFISDPALGIHFGRARGPMLQSVRLGICIIACWLPAILFTIWLNPGSRERMMLAAFVTPLMWGAAFLTLTRSIWMGLGLVICILVYFCLKGLPQRIAIVSILFGALGVLVLKGPELVAFKREYSAAETRESTYMRAAFAYVSLEMIKDRPVSGFGFNQFQVYNRPYLSDRSTDIRLESIRGYVHHNSFLSLMVDLGIVGFALFTFVGMAACQQAMALWRNEEAPQWARGLAIILLCMGGVHLIQMAFHEVSFSSIENGFLFSAVGLVVAANQQFRSSAARSTCQQSDAMDLAMNSNQNH</sequence>
<organism evidence="7 8">
    <name type="scientific">Aureliella helgolandensis</name>
    <dbReference type="NCBI Taxonomy" id="2527968"/>
    <lineage>
        <taxon>Bacteria</taxon>
        <taxon>Pseudomonadati</taxon>
        <taxon>Planctomycetota</taxon>
        <taxon>Planctomycetia</taxon>
        <taxon>Pirellulales</taxon>
        <taxon>Pirellulaceae</taxon>
        <taxon>Aureliella</taxon>
    </lineage>
</organism>
<keyword evidence="7" id="KW-0436">Ligase</keyword>
<feature type="transmembrane region" description="Helical" evidence="5">
    <location>
        <begin position="368"/>
        <end position="391"/>
    </location>
</feature>
<dbReference type="PANTHER" id="PTHR37422:SF23">
    <property type="entry name" value="TEICHURONIC ACID BIOSYNTHESIS PROTEIN TUAE"/>
    <property type="match status" value="1"/>
</dbReference>
<evidence type="ECO:0000256" key="3">
    <source>
        <dbReference type="ARBA" id="ARBA00022989"/>
    </source>
</evidence>
<evidence type="ECO:0000256" key="4">
    <source>
        <dbReference type="ARBA" id="ARBA00023136"/>
    </source>
</evidence>
<feature type="transmembrane region" description="Helical" evidence="5">
    <location>
        <begin position="86"/>
        <end position="108"/>
    </location>
</feature>
<keyword evidence="8" id="KW-1185">Reference proteome</keyword>
<protein>
    <submittedName>
        <fullName evidence="7">O-Antigen ligase</fullName>
    </submittedName>
</protein>
<evidence type="ECO:0000256" key="5">
    <source>
        <dbReference type="SAM" id="Phobius"/>
    </source>
</evidence>
<feature type="transmembrane region" description="Helical" evidence="5">
    <location>
        <begin position="196"/>
        <end position="216"/>
    </location>
</feature>
<evidence type="ECO:0000313" key="7">
    <source>
        <dbReference type="EMBL" id="QDV24112.1"/>
    </source>
</evidence>
<dbReference type="GO" id="GO:0016874">
    <property type="term" value="F:ligase activity"/>
    <property type="evidence" value="ECO:0007669"/>
    <property type="project" value="UniProtKB-KW"/>
</dbReference>
<proteinExistence type="predicted"/>
<evidence type="ECO:0000256" key="1">
    <source>
        <dbReference type="ARBA" id="ARBA00004141"/>
    </source>
</evidence>
<evidence type="ECO:0000259" key="6">
    <source>
        <dbReference type="Pfam" id="PF04932"/>
    </source>
</evidence>
<keyword evidence="4 5" id="KW-0472">Membrane</keyword>
<keyword evidence="2 5" id="KW-0812">Transmembrane</keyword>
<comment type="subcellular location">
    <subcellularLocation>
        <location evidence="1">Membrane</location>
        <topology evidence="1">Multi-pass membrane protein</topology>
    </subcellularLocation>
</comment>
<feature type="transmembrane region" description="Helical" evidence="5">
    <location>
        <begin position="403"/>
        <end position="420"/>
    </location>
</feature>
<dbReference type="EMBL" id="CP036298">
    <property type="protein sequence ID" value="QDV24112.1"/>
    <property type="molecule type" value="Genomic_DNA"/>
</dbReference>
<reference evidence="7 8" key="1">
    <citation type="submission" date="2019-02" db="EMBL/GenBank/DDBJ databases">
        <title>Deep-cultivation of Planctomycetes and their phenomic and genomic characterization uncovers novel biology.</title>
        <authorList>
            <person name="Wiegand S."/>
            <person name="Jogler M."/>
            <person name="Boedeker C."/>
            <person name="Pinto D."/>
            <person name="Vollmers J."/>
            <person name="Rivas-Marin E."/>
            <person name="Kohn T."/>
            <person name="Peeters S.H."/>
            <person name="Heuer A."/>
            <person name="Rast P."/>
            <person name="Oberbeckmann S."/>
            <person name="Bunk B."/>
            <person name="Jeske O."/>
            <person name="Meyerdierks A."/>
            <person name="Storesund J.E."/>
            <person name="Kallscheuer N."/>
            <person name="Luecker S."/>
            <person name="Lage O.M."/>
            <person name="Pohl T."/>
            <person name="Merkel B.J."/>
            <person name="Hornburger P."/>
            <person name="Mueller R.-W."/>
            <person name="Bruemmer F."/>
            <person name="Labrenz M."/>
            <person name="Spormann A.M."/>
            <person name="Op den Camp H."/>
            <person name="Overmann J."/>
            <person name="Amann R."/>
            <person name="Jetten M.S.M."/>
            <person name="Mascher T."/>
            <person name="Medema M.H."/>
            <person name="Devos D.P."/>
            <person name="Kaster A.-K."/>
            <person name="Ovreas L."/>
            <person name="Rohde M."/>
            <person name="Galperin M.Y."/>
            <person name="Jogler C."/>
        </authorList>
    </citation>
    <scope>NUCLEOTIDE SEQUENCE [LARGE SCALE GENOMIC DNA]</scope>
    <source>
        <strain evidence="7 8">Q31a</strain>
    </source>
</reference>
<name>A0A518G696_9BACT</name>
<feature type="domain" description="O-antigen ligase-related" evidence="6">
    <location>
        <begin position="233"/>
        <end position="376"/>
    </location>
</feature>
<dbReference type="Pfam" id="PF04932">
    <property type="entry name" value="Wzy_C"/>
    <property type="match status" value="1"/>
</dbReference>
<keyword evidence="3 5" id="KW-1133">Transmembrane helix</keyword>
<feature type="transmembrane region" description="Helical" evidence="5">
    <location>
        <begin position="144"/>
        <end position="162"/>
    </location>
</feature>
<dbReference type="PANTHER" id="PTHR37422">
    <property type="entry name" value="TEICHURONIC ACID BIOSYNTHESIS PROTEIN TUAE"/>
    <property type="match status" value="1"/>
</dbReference>
<dbReference type="RefSeq" id="WP_145077548.1">
    <property type="nucleotide sequence ID" value="NZ_CP036298.1"/>
</dbReference>
<dbReference type="Proteomes" id="UP000318017">
    <property type="component" value="Chromosome"/>
</dbReference>
<feature type="transmembrane region" description="Helical" evidence="5">
    <location>
        <begin position="114"/>
        <end position="132"/>
    </location>
</feature>
<dbReference type="OrthoDB" id="9806320at2"/>
<dbReference type="InterPro" id="IPR051533">
    <property type="entry name" value="WaaL-like"/>
</dbReference>
<evidence type="ECO:0000313" key="8">
    <source>
        <dbReference type="Proteomes" id="UP000318017"/>
    </source>
</evidence>
<dbReference type="InterPro" id="IPR007016">
    <property type="entry name" value="O-antigen_ligase-rel_domated"/>
</dbReference>